<evidence type="ECO:0000256" key="11">
    <source>
        <dbReference type="ARBA" id="ARBA00022801"/>
    </source>
</evidence>
<dbReference type="Proteomes" id="UP000199159">
    <property type="component" value="Unassembled WGS sequence"/>
</dbReference>
<evidence type="ECO:0000256" key="13">
    <source>
        <dbReference type="ARBA" id="ARBA00032464"/>
    </source>
</evidence>
<dbReference type="AlphaFoldDB" id="A0A1H0SYV1"/>
<evidence type="ECO:0000259" key="16">
    <source>
        <dbReference type="Pfam" id="PF08450"/>
    </source>
</evidence>
<evidence type="ECO:0000256" key="9">
    <source>
        <dbReference type="ARBA" id="ARBA00022490"/>
    </source>
</evidence>
<comment type="cofactor">
    <cofactor evidence="2">
        <name>Ca(2+)</name>
        <dbReference type="ChEBI" id="CHEBI:29108"/>
    </cofactor>
</comment>
<evidence type="ECO:0000256" key="14">
    <source>
        <dbReference type="PIRSR" id="PIRSR605511-1"/>
    </source>
</evidence>
<dbReference type="SUPFAM" id="SSF63829">
    <property type="entry name" value="Calcium-dependent phosphotriesterase"/>
    <property type="match status" value="1"/>
</dbReference>
<evidence type="ECO:0000313" key="17">
    <source>
        <dbReference type="EMBL" id="SDP46715.1"/>
    </source>
</evidence>
<comment type="cofactor">
    <cofactor evidence="4">
        <name>Mg(2+)</name>
        <dbReference type="ChEBI" id="CHEBI:18420"/>
    </cofactor>
</comment>
<evidence type="ECO:0000256" key="7">
    <source>
        <dbReference type="ARBA" id="ARBA00013227"/>
    </source>
</evidence>
<feature type="binding site" evidence="15">
    <location>
        <position position="102"/>
    </location>
    <ligand>
        <name>substrate</name>
    </ligand>
</feature>
<organism evidence="17 18">
    <name type="scientific">Litchfieldia salsa</name>
    <dbReference type="NCBI Taxonomy" id="930152"/>
    <lineage>
        <taxon>Bacteria</taxon>
        <taxon>Bacillati</taxon>
        <taxon>Bacillota</taxon>
        <taxon>Bacilli</taxon>
        <taxon>Bacillales</taxon>
        <taxon>Bacillaceae</taxon>
        <taxon>Litchfieldia</taxon>
    </lineage>
</organism>
<accession>A0A1H0SYV1</accession>
<name>A0A1H0SYV1_9BACI</name>
<proteinExistence type="inferred from homology"/>
<evidence type="ECO:0000256" key="15">
    <source>
        <dbReference type="PIRSR" id="PIRSR605511-2"/>
    </source>
</evidence>
<dbReference type="PANTHER" id="PTHR10907">
    <property type="entry name" value="REGUCALCIN"/>
    <property type="match status" value="1"/>
</dbReference>
<feature type="binding site" evidence="15">
    <location>
        <position position="17"/>
    </location>
    <ligand>
        <name>a divalent metal cation</name>
        <dbReference type="ChEBI" id="CHEBI:60240"/>
    </ligand>
</feature>
<comment type="catalytic activity">
    <reaction evidence="1">
        <text>D-glucono-1,5-lactone + H2O = D-gluconate + H(+)</text>
        <dbReference type="Rhea" id="RHEA:10440"/>
        <dbReference type="ChEBI" id="CHEBI:15377"/>
        <dbReference type="ChEBI" id="CHEBI:15378"/>
        <dbReference type="ChEBI" id="CHEBI:16217"/>
        <dbReference type="ChEBI" id="CHEBI:18391"/>
        <dbReference type="EC" id="3.1.1.17"/>
    </reaction>
</comment>
<dbReference type="GO" id="GO:0019853">
    <property type="term" value="P:L-ascorbic acid biosynthetic process"/>
    <property type="evidence" value="ECO:0007669"/>
    <property type="project" value="TreeGrafter"/>
</dbReference>
<comment type="cofactor">
    <cofactor evidence="15">
        <name>Zn(2+)</name>
        <dbReference type="ChEBI" id="CHEBI:29105"/>
    </cofactor>
    <text evidence="15">Binds 1 divalent metal cation per subunit.</text>
</comment>
<keyword evidence="10 15" id="KW-0479">Metal-binding</keyword>
<keyword evidence="15" id="KW-0862">Zinc</keyword>
<feature type="active site" description="Proton donor/acceptor" evidence="14">
    <location>
        <position position="198"/>
    </location>
</feature>
<dbReference type="PANTHER" id="PTHR10907:SF47">
    <property type="entry name" value="REGUCALCIN"/>
    <property type="match status" value="1"/>
</dbReference>
<dbReference type="OrthoDB" id="2633250at2"/>
<evidence type="ECO:0000256" key="12">
    <source>
        <dbReference type="ARBA" id="ARBA00022837"/>
    </source>
</evidence>
<dbReference type="GO" id="GO:0005737">
    <property type="term" value="C:cytoplasm"/>
    <property type="evidence" value="ECO:0007669"/>
    <property type="project" value="UniProtKB-SubCell"/>
</dbReference>
<evidence type="ECO:0000256" key="4">
    <source>
        <dbReference type="ARBA" id="ARBA00001946"/>
    </source>
</evidence>
<sequence length="292" mass="32715">MFGELELVLDVKSSLGEGPCWDSVNQLLYWVDILEKKVYVFDPVTNKYRGIQLEQCVGALALTNRNEAVVALEDGFYFLNFETENVTLIDDPESHLPNNRFNDGKCDANGSFWAGTMSKSIDKEQGSLYCLHPNMKVQKKLDKVGISNGIAWSPDNKFLYYIDTLNENVCCFNYNVATGDISNPVEIIKFQDEDGMPDGMTIDEEGMLWIAHWGGSKVSRWNPKTGKQINSIDIPALNVTSCTFGGKDLNELYITTARTGLDEEQLENYPFSGGLFRIKTDVKGTPSHTFKG</sequence>
<dbReference type="FunFam" id="2.120.10.30:FF:000126">
    <property type="entry name" value="Senescence marker protein-30"/>
    <property type="match status" value="1"/>
</dbReference>
<evidence type="ECO:0000256" key="10">
    <source>
        <dbReference type="ARBA" id="ARBA00022723"/>
    </source>
</evidence>
<dbReference type="EC" id="3.1.1.17" evidence="7"/>
<dbReference type="GO" id="GO:0030234">
    <property type="term" value="F:enzyme regulator activity"/>
    <property type="evidence" value="ECO:0007669"/>
    <property type="project" value="InterPro"/>
</dbReference>
<keyword evidence="9" id="KW-0963">Cytoplasm</keyword>
<evidence type="ECO:0000256" key="2">
    <source>
        <dbReference type="ARBA" id="ARBA00001913"/>
    </source>
</evidence>
<feature type="binding site" evidence="15">
    <location>
        <position position="198"/>
    </location>
    <ligand>
        <name>a divalent metal cation</name>
        <dbReference type="ChEBI" id="CHEBI:60240"/>
    </ligand>
</feature>
<dbReference type="PRINTS" id="PR01790">
    <property type="entry name" value="SMP30FAMILY"/>
</dbReference>
<keyword evidence="12" id="KW-0106">Calcium</keyword>
<dbReference type="STRING" id="930152.SAMN05216565_103183"/>
<dbReference type="InterPro" id="IPR005511">
    <property type="entry name" value="SMP-30"/>
</dbReference>
<dbReference type="RefSeq" id="WP_090851864.1">
    <property type="nucleotide sequence ID" value="NZ_FNJU01000003.1"/>
</dbReference>
<dbReference type="EMBL" id="FNJU01000003">
    <property type="protein sequence ID" value="SDP46715.1"/>
    <property type="molecule type" value="Genomic_DNA"/>
</dbReference>
<evidence type="ECO:0000256" key="8">
    <source>
        <dbReference type="ARBA" id="ARBA00016808"/>
    </source>
</evidence>
<evidence type="ECO:0000256" key="3">
    <source>
        <dbReference type="ARBA" id="ARBA00001936"/>
    </source>
</evidence>
<dbReference type="InterPro" id="IPR013658">
    <property type="entry name" value="SGL"/>
</dbReference>
<dbReference type="GO" id="GO:0005509">
    <property type="term" value="F:calcium ion binding"/>
    <property type="evidence" value="ECO:0007669"/>
    <property type="project" value="InterPro"/>
</dbReference>
<evidence type="ECO:0000256" key="6">
    <source>
        <dbReference type="ARBA" id="ARBA00008853"/>
    </source>
</evidence>
<evidence type="ECO:0000256" key="1">
    <source>
        <dbReference type="ARBA" id="ARBA00001589"/>
    </source>
</evidence>
<evidence type="ECO:0000313" key="18">
    <source>
        <dbReference type="Proteomes" id="UP000199159"/>
    </source>
</evidence>
<comment type="cofactor">
    <cofactor evidence="3">
        <name>Mn(2+)</name>
        <dbReference type="ChEBI" id="CHEBI:29035"/>
    </cofactor>
</comment>
<evidence type="ECO:0000256" key="5">
    <source>
        <dbReference type="ARBA" id="ARBA00004496"/>
    </source>
</evidence>
<comment type="subcellular location">
    <subcellularLocation>
        <location evidence="5">Cytoplasm</location>
    </subcellularLocation>
</comment>
<feature type="domain" description="SMP-30/Gluconolactonase/LRE-like region" evidence="16">
    <location>
        <begin position="15"/>
        <end position="258"/>
    </location>
</feature>
<dbReference type="InterPro" id="IPR008367">
    <property type="entry name" value="Regucalcin"/>
</dbReference>
<gene>
    <name evidence="17" type="ORF">SAMN05216565_103183</name>
</gene>
<feature type="binding site" evidence="15">
    <location>
        <position position="148"/>
    </location>
    <ligand>
        <name>a divalent metal cation</name>
        <dbReference type="ChEBI" id="CHEBI:60240"/>
    </ligand>
</feature>
<keyword evidence="11" id="KW-0378">Hydrolase</keyword>
<feature type="binding site" evidence="15">
    <location>
        <position position="100"/>
    </location>
    <ligand>
        <name>substrate</name>
    </ligand>
</feature>
<dbReference type="InterPro" id="IPR011042">
    <property type="entry name" value="6-blade_b-propeller_TolB-like"/>
</dbReference>
<comment type="similarity">
    <text evidence="6">Belongs to the SMP-30/CGR1 family.</text>
</comment>
<dbReference type="Gene3D" id="2.120.10.30">
    <property type="entry name" value="TolB, C-terminal domain"/>
    <property type="match status" value="1"/>
</dbReference>
<keyword evidence="18" id="KW-1185">Reference proteome</keyword>
<reference evidence="18" key="1">
    <citation type="submission" date="2016-10" db="EMBL/GenBank/DDBJ databases">
        <authorList>
            <person name="Varghese N."/>
            <person name="Submissions S."/>
        </authorList>
    </citation>
    <scope>NUCLEOTIDE SEQUENCE [LARGE SCALE GENOMIC DNA]</scope>
    <source>
        <strain evidence="18">IBRC-M10078</strain>
    </source>
</reference>
<dbReference type="Pfam" id="PF08450">
    <property type="entry name" value="SGL"/>
    <property type="match status" value="1"/>
</dbReference>
<dbReference type="GO" id="GO:0004341">
    <property type="term" value="F:gluconolactonase activity"/>
    <property type="evidence" value="ECO:0007669"/>
    <property type="project" value="UniProtKB-EC"/>
</dbReference>
<dbReference type="PRINTS" id="PR01791">
    <property type="entry name" value="REGUCALCIN"/>
</dbReference>
<protein>
    <recommendedName>
        <fullName evidence="8">Regucalcin</fullName>
        <ecNumber evidence="7">3.1.1.17</ecNumber>
    </recommendedName>
    <alternativeName>
        <fullName evidence="13">Gluconolactonase</fullName>
    </alternativeName>
</protein>